<feature type="compositionally biased region" description="Low complexity" evidence="8">
    <location>
        <begin position="165"/>
        <end position="175"/>
    </location>
</feature>
<dbReference type="CDD" id="cd00383">
    <property type="entry name" value="trans_reg_C"/>
    <property type="match status" value="1"/>
</dbReference>
<evidence type="ECO:0000256" key="2">
    <source>
        <dbReference type="ARBA" id="ARBA00023012"/>
    </source>
</evidence>
<dbReference type="SMART" id="SM00862">
    <property type="entry name" value="Trans_reg_C"/>
    <property type="match status" value="1"/>
</dbReference>
<dbReference type="InterPro" id="IPR016032">
    <property type="entry name" value="Sig_transdc_resp-reg_C-effctor"/>
</dbReference>
<keyword evidence="5" id="KW-0804">Transcription</keyword>
<keyword evidence="4 7" id="KW-0238">DNA-binding</keyword>
<dbReference type="Proteomes" id="UP000297907">
    <property type="component" value="Unassembled WGS sequence"/>
</dbReference>
<feature type="domain" description="OmpR/PhoB-type" evidence="10">
    <location>
        <begin position="218"/>
        <end position="324"/>
    </location>
</feature>
<dbReference type="GO" id="GO:0000156">
    <property type="term" value="F:phosphorelay response regulator activity"/>
    <property type="evidence" value="ECO:0007669"/>
    <property type="project" value="TreeGrafter"/>
</dbReference>
<dbReference type="SUPFAM" id="SSF46894">
    <property type="entry name" value="C-terminal effector domain of the bipartite response regulators"/>
    <property type="match status" value="1"/>
</dbReference>
<evidence type="ECO:0000256" key="1">
    <source>
        <dbReference type="ARBA" id="ARBA00022553"/>
    </source>
</evidence>
<dbReference type="InterPro" id="IPR001789">
    <property type="entry name" value="Sig_transdc_resp-reg_receiver"/>
</dbReference>
<dbReference type="InterPro" id="IPR011006">
    <property type="entry name" value="CheY-like_superfamily"/>
</dbReference>
<evidence type="ECO:0000313" key="11">
    <source>
        <dbReference type="EMBL" id="TFC05581.1"/>
    </source>
</evidence>
<keyword evidence="3" id="KW-0805">Transcription regulation</keyword>
<dbReference type="InterPro" id="IPR036388">
    <property type="entry name" value="WH-like_DNA-bd_sf"/>
</dbReference>
<dbReference type="InterPro" id="IPR039420">
    <property type="entry name" value="WalR-like"/>
</dbReference>
<dbReference type="OrthoDB" id="3197131at2"/>
<dbReference type="SMART" id="SM00448">
    <property type="entry name" value="REC"/>
    <property type="match status" value="1"/>
</dbReference>
<keyword evidence="2" id="KW-0902">Two-component regulatory system</keyword>
<gene>
    <name evidence="11" type="ORF">E3O42_03260</name>
</gene>
<sequence>MSSSGEKRRVAVIIEDDADIRHLLEAVLTQAGFDAIATSNGLDGVRAVRAYDPIVTTLDVSMPGMDGFETAKRIRAFSATYLVMLTARDEEIDTLQGLESGADDYLTKPFRPRELRARIDAMLRRPRLALPPEGAEVVAQPPAPQSAPAYTPAAGSHTADPEPEYTPAYVPQVTVPAPPAADLPPSLAPVPVTGQHVATAPIAHAGYAASAGIDERADDWIEHNGLRLSNDMRLAVLGTIELDLTRTEFDLLAALLESKRRVRSKADLALLLRGESYVTSYYVNEADKRAVEAHLSNLRRKLGDSLTTPRWLETVRGVGYRLAASDDAGRDSY</sequence>
<evidence type="ECO:0000259" key="10">
    <source>
        <dbReference type="PROSITE" id="PS51755"/>
    </source>
</evidence>
<dbReference type="GO" id="GO:0000976">
    <property type="term" value="F:transcription cis-regulatory region binding"/>
    <property type="evidence" value="ECO:0007669"/>
    <property type="project" value="TreeGrafter"/>
</dbReference>
<dbReference type="Gene3D" id="3.40.50.2300">
    <property type="match status" value="1"/>
</dbReference>
<evidence type="ECO:0000256" key="5">
    <source>
        <dbReference type="ARBA" id="ARBA00023163"/>
    </source>
</evidence>
<evidence type="ECO:0000256" key="3">
    <source>
        <dbReference type="ARBA" id="ARBA00023015"/>
    </source>
</evidence>
<dbReference type="Gene3D" id="1.10.10.10">
    <property type="entry name" value="Winged helix-like DNA-binding domain superfamily/Winged helix DNA-binding domain"/>
    <property type="match status" value="1"/>
</dbReference>
<dbReference type="EMBL" id="SOFL01000008">
    <property type="protein sequence ID" value="TFC05581.1"/>
    <property type="molecule type" value="Genomic_DNA"/>
</dbReference>
<evidence type="ECO:0000259" key="9">
    <source>
        <dbReference type="PROSITE" id="PS50110"/>
    </source>
</evidence>
<dbReference type="CDD" id="cd17574">
    <property type="entry name" value="REC_OmpR"/>
    <property type="match status" value="1"/>
</dbReference>
<feature type="modified residue" description="4-aspartylphosphate" evidence="6">
    <location>
        <position position="59"/>
    </location>
</feature>
<dbReference type="PANTHER" id="PTHR48111">
    <property type="entry name" value="REGULATOR OF RPOS"/>
    <property type="match status" value="1"/>
</dbReference>
<dbReference type="PROSITE" id="PS50110">
    <property type="entry name" value="RESPONSE_REGULATORY"/>
    <property type="match status" value="1"/>
</dbReference>
<evidence type="ECO:0000256" key="4">
    <source>
        <dbReference type="ARBA" id="ARBA00023125"/>
    </source>
</evidence>
<feature type="region of interest" description="Disordered" evidence="8">
    <location>
        <begin position="132"/>
        <end position="182"/>
    </location>
</feature>
<organism evidence="11 12">
    <name type="scientific">Cryobacterium adonitolivorans</name>
    <dbReference type="NCBI Taxonomy" id="1259189"/>
    <lineage>
        <taxon>Bacteria</taxon>
        <taxon>Bacillati</taxon>
        <taxon>Actinomycetota</taxon>
        <taxon>Actinomycetes</taxon>
        <taxon>Micrococcales</taxon>
        <taxon>Microbacteriaceae</taxon>
        <taxon>Cryobacterium</taxon>
    </lineage>
</organism>
<dbReference type="GO" id="GO:0032993">
    <property type="term" value="C:protein-DNA complex"/>
    <property type="evidence" value="ECO:0007669"/>
    <property type="project" value="TreeGrafter"/>
</dbReference>
<keyword evidence="12" id="KW-1185">Reference proteome</keyword>
<name>A0A4R8WB93_9MICO</name>
<dbReference type="GO" id="GO:0005829">
    <property type="term" value="C:cytosol"/>
    <property type="evidence" value="ECO:0007669"/>
    <property type="project" value="TreeGrafter"/>
</dbReference>
<dbReference type="GO" id="GO:0006355">
    <property type="term" value="P:regulation of DNA-templated transcription"/>
    <property type="evidence" value="ECO:0007669"/>
    <property type="project" value="InterPro"/>
</dbReference>
<accession>A0A4R8WB93</accession>
<evidence type="ECO:0000256" key="8">
    <source>
        <dbReference type="SAM" id="MobiDB-lite"/>
    </source>
</evidence>
<dbReference type="SUPFAM" id="SSF52172">
    <property type="entry name" value="CheY-like"/>
    <property type="match status" value="1"/>
</dbReference>
<dbReference type="Pfam" id="PF00072">
    <property type="entry name" value="Response_reg"/>
    <property type="match status" value="1"/>
</dbReference>
<feature type="compositionally biased region" description="Low complexity" evidence="8">
    <location>
        <begin position="132"/>
        <end position="154"/>
    </location>
</feature>
<dbReference type="InterPro" id="IPR001867">
    <property type="entry name" value="OmpR/PhoB-type_DNA-bd"/>
</dbReference>
<dbReference type="PANTHER" id="PTHR48111:SF1">
    <property type="entry name" value="TWO-COMPONENT RESPONSE REGULATOR ORR33"/>
    <property type="match status" value="1"/>
</dbReference>
<proteinExistence type="predicted"/>
<dbReference type="AlphaFoldDB" id="A0A4R8WB93"/>
<dbReference type="Pfam" id="PF00486">
    <property type="entry name" value="Trans_reg_C"/>
    <property type="match status" value="1"/>
</dbReference>
<evidence type="ECO:0000256" key="7">
    <source>
        <dbReference type="PROSITE-ProRule" id="PRU01091"/>
    </source>
</evidence>
<feature type="DNA-binding region" description="OmpR/PhoB-type" evidence="7">
    <location>
        <begin position="218"/>
        <end position="324"/>
    </location>
</feature>
<evidence type="ECO:0000256" key="6">
    <source>
        <dbReference type="PROSITE-ProRule" id="PRU00169"/>
    </source>
</evidence>
<reference evidence="11 12" key="1">
    <citation type="submission" date="2019-03" db="EMBL/GenBank/DDBJ databases">
        <title>Genomics of glacier-inhabiting Cryobacterium strains.</title>
        <authorList>
            <person name="Liu Q."/>
            <person name="Xin Y.-H."/>
        </authorList>
    </citation>
    <scope>NUCLEOTIDE SEQUENCE [LARGE SCALE GENOMIC DNA]</scope>
    <source>
        <strain evidence="11 12">RHLS22-1</strain>
    </source>
</reference>
<evidence type="ECO:0000313" key="12">
    <source>
        <dbReference type="Proteomes" id="UP000297907"/>
    </source>
</evidence>
<dbReference type="PROSITE" id="PS51755">
    <property type="entry name" value="OMPR_PHOB"/>
    <property type="match status" value="1"/>
</dbReference>
<protein>
    <submittedName>
        <fullName evidence="11">Response regulator</fullName>
    </submittedName>
</protein>
<feature type="domain" description="Response regulatory" evidence="9">
    <location>
        <begin position="10"/>
        <end position="123"/>
    </location>
</feature>
<comment type="caution">
    <text evidence="11">The sequence shown here is derived from an EMBL/GenBank/DDBJ whole genome shotgun (WGS) entry which is preliminary data.</text>
</comment>
<keyword evidence="1 6" id="KW-0597">Phosphoprotein</keyword>